<evidence type="ECO:0000313" key="2">
    <source>
        <dbReference type="Proteomes" id="UP001055439"/>
    </source>
</evidence>
<evidence type="ECO:0000313" key="1">
    <source>
        <dbReference type="EMBL" id="URE41491.1"/>
    </source>
</evidence>
<dbReference type="EMBL" id="CP097510">
    <property type="protein sequence ID" value="URE41491.1"/>
    <property type="molecule type" value="Genomic_DNA"/>
</dbReference>
<reference evidence="1" key="1">
    <citation type="submission" date="2022-05" db="EMBL/GenBank/DDBJ databases">
        <title>The Musa troglodytarum L. genome provides insights into the mechanism of non-climacteric behaviour and enrichment of carotenoids.</title>
        <authorList>
            <person name="Wang J."/>
        </authorList>
    </citation>
    <scope>NUCLEOTIDE SEQUENCE</scope>
    <source>
        <tissue evidence="1">Leaf</tissue>
    </source>
</reference>
<protein>
    <submittedName>
        <fullName evidence="1">Mitochondrial import receptor subunit TOM6</fullName>
    </submittedName>
</protein>
<dbReference type="PANTHER" id="PTHR35999:SF1">
    <property type="entry name" value="MITOCHONDRIAL IMPORT RECEPTOR SUBUNIT TOM6 HOMOLOG"/>
    <property type="match status" value="1"/>
</dbReference>
<keyword evidence="1" id="KW-0675">Receptor</keyword>
<accession>A0A9E7HXH6</accession>
<name>A0A9E7HXH6_9LILI</name>
<gene>
    <name evidence="1" type="ORF">MUK42_06501</name>
</gene>
<dbReference type="OrthoDB" id="1912883at2759"/>
<proteinExistence type="predicted"/>
<organism evidence="1 2">
    <name type="scientific">Musa troglodytarum</name>
    <name type="common">fe'i banana</name>
    <dbReference type="NCBI Taxonomy" id="320322"/>
    <lineage>
        <taxon>Eukaryota</taxon>
        <taxon>Viridiplantae</taxon>
        <taxon>Streptophyta</taxon>
        <taxon>Embryophyta</taxon>
        <taxon>Tracheophyta</taxon>
        <taxon>Spermatophyta</taxon>
        <taxon>Magnoliopsida</taxon>
        <taxon>Liliopsida</taxon>
        <taxon>Zingiberales</taxon>
        <taxon>Musaceae</taxon>
        <taxon>Musa</taxon>
    </lineage>
</organism>
<dbReference type="Proteomes" id="UP001055439">
    <property type="component" value="Chromosome 8"/>
</dbReference>
<dbReference type="InterPro" id="IPR034554">
    <property type="entry name" value="TOM6_plants"/>
</dbReference>
<dbReference type="PANTHER" id="PTHR35999">
    <property type="entry name" value="MITOCHONDRIAL IMPORT RECEPTOR SUBUNIT TOM6 HOMOLOG"/>
    <property type="match status" value="1"/>
</dbReference>
<dbReference type="GO" id="GO:0005742">
    <property type="term" value="C:mitochondrial outer membrane translocase complex"/>
    <property type="evidence" value="ECO:0007669"/>
    <property type="project" value="InterPro"/>
</dbReference>
<keyword evidence="2" id="KW-1185">Reference proteome</keyword>
<sequence length="87" mass="9318">MFLGGFPRRPDEATAYKKLKTHLNIMGAWIAVIRVTPYILDPLPSALNFAKAFSAAASLGTSNGLIYVLIQLVTSGRVGGFHGEQVA</sequence>
<dbReference type="AlphaFoldDB" id="A0A9E7HXH6"/>